<evidence type="ECO:0000256" key="1">
    <source>
        <dbReference type="SAM" id="MobiDB-lite"/>
    </source>
</evidence>
<feature type="compositionally biased region" description="Basic and acidic residues" evidence="1">
    <location>
        <begin position="29"/>
        <end position="44"/>
    </location>
</feature>
<name>A0AAD5F275_PRUDU</name>
<evidence type="ECO:0000313" key="2">
    <source>
        <dbReference type="EMBL" id="KAI5350585.1"/>
    </source>
</evidence>
<accession>A0AAD5F275</accession>
<sequence length="130" mass="13942">MAGSQTEVKILNQQEPSGDGNRFPGRGRPLVEQEPPRESIKEKLPQVNMDRQDQGGGGGIRSQIRGNNIMADPNSQNVGASNFDNVQGQGEAQRGGHDICGNTITAREGASSIGFHNFGNTTPGWKCRIL</sequence>
<evidence type="ECO:0000313" key="3">
    <source>
        <dbReference type="Proteomes" id="UP001054821"/>
    </source>
</evidence>
<gene>
    <name evidence="2" type="ORF">L3X38_003476</name>
</gene>
<organism evidence="2 3">
    <name type="scientific">Prunus dulcis</name>
    <name type="common">Almond</name>
    <name type="synonym">Amygdalus dulcis</name>
    <dbReference type="NCBI Taxonomy" id="3755"/>
    <lineage>
        <taxon>Eukaryota</taxon>
        <taxon>Viridiplantae</taxon>
        <taxon>Streptophyta</taxon>
        <taxon>Embryophyta</taxon>
        <taxon>Tracheophyta</taxon>
        <taxon>Spermatophyta</taxon>
        <taxon>Magnoliopsida</taxon>
        <taxon>eudicotyledons</taxon>
        <taxon>Gunneridae</taxon>
        <taxon>Pentapetalae</taxon>
        <taxon>rosids</taxon>
        <taxon>fabids</taxon>
        <taxon>Rosales</taxon>
        <taxon>Rosaceae</taxon>
        <taxon>Amygdaloideae</taxon>
        <taxon>Amygdaleae</taxon>
        <taxon>Prunus</taxon>
    </lineage>
</organism>
<reference evidence="2 3" key="1">
    <citation type="journal article" date="2022" name="G3 (Bethesda)">
        <title>Whole-genome sequence and methylome profiling of the almond [Prunus dulcis (Mill.) D.A. Webb] cultivar 'Nonpareil'.</title>
        <authorList>
            <person name="D'Amico-Willman K.M."/>
            <person name="Ouma W.Z."/>
            <person name="Meulia T."/>
            <person name="Sideli G.M."/>
            <person name="Gradziel T.M."/>
            <person name="Fresnedo-Ramirez J."/>
        </authorList>
    </citation>
    <scope>NUCLEOTIDE SEQUENCE [LARGE SCALE GENOMIC DNA]</scope>
    <source>
        <strain evidence="2">Clone GOH B32 T37-40</strain>
    </source>
</reference>
<feature type="compositionally biased region" description="Polar residues" evidence="1">
    <location>
        <begin position="73"/>
        <end position="90"/>
    </location>
</feature>
<dbReference type="EMBL" id="JAJFAZ020000001">
    <property type="protein sequence ID" value="KAI5350585.1"/>
    <property type="molecule type" value="Genomic_DNA"/>
</dbReference>
<protein>
    <submittedName>
        <fullName evidence="2">Uncharacterized protein</fullName>
    </submittedName>
</protein>
<dbReference type="AlphaFoldDB" id="A0AAD5F275"/>
<feature type="region of interest" description="Disordered" evidence="1">
    <location>
        <begin position="1"/>
        <end position="100"/>
    </location>
</feature>
<keyword evidence="3" id="KW-1185">Reference proteome</keyword>
<dbReference type="Proteomes" id="UP001054821">
    <property type="component" value="Chromosome 1"/>
</dbReference>
<feature type="compositionally biased region" description="Polar residues" evidence="1">
    <location>
        <begin position="1"/>
        <end position="16"/>
    </location>
</feature>
<comment type="caution">
    <text evidence="2">The sequence shown here is derived from an EMBL/GenBank/DDBJ whole genome shotgun (WGS) entry which is preliminary data.</text>
</comment>
<proteinExistence type="predicted"/>